<dbReference type="EMBL" id="SNYF01000008">
    <property type="protein sequence ID" value="TDQ14948.1"/>
    <property type="molecule type" value="Genomic_DNA"/>
</dbReference>
<accession>A0A4R6T2J4</accession>
<evidence type="ECO:0008006" key="3">
    <source>
        <dbReference type="Google" id="ProtNLM"/>
    </source>
</evidence>
<dbReference type="PROSITE" id="PS51257">
    <property type="entry name" value="PROKAR_LIPOPROTEIN"/>
    <property type="match status" value="1"/>
</dbReference>
<dbReference type="AlphaFoldDB" id="A0A4R6T2J4"/>
<proteinExistence type="predicted"/>
<reference evidence="1 2" key="1">
    <citation type="submission" date="2019-03" db="EMBL/GenBank/DDBJ databases">
        <title>Genomic Encyclopedia of Type Strains, Phase III (KMG-III): the genomes of soil and plant-associated and newly described type strains.</title>
        <authorList>
            <person name="Whitman W."/>
        </authorList>
    </citation>
    <scope>NUCLEOTIDE SEQUENCE [LARGE SCALE GENOMIC DNA]</scope>
    <source>
        <strain evidence="1 2">CECT 8446</strain>
    </source>
</reference>
<keyword evidence="2" id="KW-1185">Reference proteome</keyword>
<gene>
    <name evidence="1" type="ORF">DFQ04_2829</name>
</gene>
<evidence type="ECO:0000313" key="1">
    <source>
        <dbReference type="EMBL" id="TDQ14948.1"/>
    </source>
</evidence>
<organism evidence="1 2">
    <name type="scientific">Algoriphagus boseongensis</name>
    <dbReference type="NCBI Taxonomy" id="1442587"/>
    <lineage>
        <taxon>Bacteria</taxon>
        <taxon>Pseudomonadati</taxon>
        <taxon>Bacteroidota</taxon>
        <taxon>Cytophagia</taxon>
        <taxon>Cytophagales</taxon>
        <taxon>Cyclobacteriaceae</taxon>
        <taxon>Algoriphagus</taxon>
    </lineage>
</organism>
<name>A0A4R6T2J4_9BACT</name>
<evidence type="ECO:0000313" key="2">
    <source>
        <dbReference type="Proteomes" id="UP000294535"/>
    </source>
</evidence>
<comment type="caution">
    <text evidence="1">The sequence shown here is derived from an EMBL/GenBank/DDBJ whole genome shotgun (WGS) entry which is preliminary data.</text>
</comment>
<sequence>MIPAVEKEQTIPTMNRYLSIFALIGLLAFQACEGPIGPPGPQGPEGEPGVTIVGEAFEVEVDFTSQNGYESIFDFDPAIVQSDVVLAFIQWETTSSNQPVWRALPQNVFFNNGVLVYNYDFTRTDFRLFLDGAIDFSSLGPDWTQNQVFRLIVVPADFAGGRIDWTDYEGVTRLLGIEEKDFIKLGTKK</sequence>
<dbReference type="Proteomes" id="UP000294535">
    <property type="component" value="Unassembled WGS sequence"/>
</dbReference>
<protein>
    <recommendedName>
        <fullName evidence="3">Collagen triple helix repeat protein</fullName>
    </recommendedName>
</protein>